<dbReference type="AlphaFoldDB" id="A0AA36J7U0"/>
<dbReference type="Gene3D" id="3.40.50.150">
    <property type="entry name" value="Vaccinia Virus protein VP39"/>
    <property type="match status" value="1"/>
</dbReference>
<protein>
    <recommendedName>
        <fullName evidence="1">Ribosomal RNA large subunit methyltransferase K/L-like methyltransferase domain-containing protein</fullName>
    </recommendedName>
</protein>
<dbReference type="GO" id="GO:0043527">
    <property type="term" value="C:tRNA methyltransferase complex"/>
    <property type="evidence" value="ECO:0007669"/>
    <property type="project" value="UniProtKB-ARBA"/>
</dbReference>
<dbReference type="SUPFAM" id="SSF143437">
    <property type="entry name" value="THUMP domain-like"/>
    <property type="match status" value="1"/>
</dbReference>
<evidence type="ECO:0000313" key="2">
    <source>
        <dbReference type="EMBL" id="CAJ1401223.1"/>
    </source>
</evidence>
<dbReference type="GO" id="GO:0016423">
    <property type="term" value="F:tRNA (guanine) methyltransferase activity"/>
    <property type="evidence" value="ECO:0007669"/>
    <property type="project" value="TreeGrafter"/>
</dbReference>
<dbReference type="CDD" id="cd11715">
    <property type="entry name" value="THUMP_AdoMetMT"/>
    <property type="match status" value="1"/>
</dbReference>
<dbReference type="PANTHER" id="PTHR14911">
    <property type="entry name" value="THUMP DOMAIN-CONTAINING"/>
    <property type="match status" value="1"/>
</dbReference>
<feature type="domain" description="Ribosomal RNA large subunit methyltransferase K/L-like methyltransferase" evidence="1">
    <location>
        <begin position="168"/>
        <end position="302"/>
    </location>
</feature>
<dbReference type="InterPro" id="IPR000241">
    <property type="entry name" value="RlmKL-like_Mtase"/>
</dbReference>
<comment type="caution">
    <text evidence="2">The sequence shown here is derived from an EMBL/GenBank/DDBJ whole genome shotgun (WGS) entry which is preliminary data.</text>
</comment>
<dbReference type="Proteomes" id="UP001178507">
    <property type="component" value="Unassembled WGS sequence"/>
</dbReference>
<dbReference type="GO" id="GO:0030488">
    <property type="term" value="P:tRNA methylation"/>
    <property type="evidence" value="ECO:0007669"/>
    <property type="project" value="TreeGrafter"/>
</dbReference>
<dbReference type="SUPFAM" id="SSF53335">
    <property type="entry name" value="S-adenosyl-L-methionine-dependent methyltransferases"/>
    <property type="match status" value="1"/>
</dbReference>
<keyword evidence="3" id="KW-1185">Reference proteome</keyword>
<organism evidence="2 3">
    <name type="scientific">Effrenium voratum</name>
    <dbReference type="NCBI Taxonomy" id="2562239"/>
    <lineage>
        <taxon>Eukaryota</taxon>
        <taxon>Sar</taxon>
        <taxon>Alveolata</taxon>
        <taxon>Dinophyceae</taxon>
        <taxon>Suessiales</taxon>
        <taxon>Symbiodiniaceae</taxon>
        <taxon>Effrenium</taxon>
    </lineage>
</organism>
<dbReference type="Gene3D" id="3.30.2130.30">
    <property type="match status" value="1"/>
</dbReference>
<dbReference type="Pfam" id="PF01170">
    <property type="entry name" value="UPF0020"/>
    <property type="match status" value="1"/>
</dbReference>
<dbReference type="PANTHER" id="PTHR14911:SF1">
    <property type="entry name" value="THUMP DOMAIN-CONTAINING PROTEIN 2"/>
    <property type="match status" value="1"/>
</dbReference>
<dbReference type="CDD" id="cd02440">
    <property type="entry name" value="AdoMet_MTases"/>
    <property type="match status" value="1"/>
</dbReference>
<evidence type="ECO:0000259" key="1">
    <source>
        <dbReference type="Pfam" id="PF01170"/>
    </source>
</evidence>
<proteinExistence type="predicted"/>
<evidence type="ECO:0000313" key="3">
    <source>
        <dbReference type="Proteomes" id="UP001178507"/>
    </source>
</evidence>
<sequence length="412" mass="44825">MSLHRFLGTVDTGAGNGPAVYRQCLECLERIGAEEVEVQKGRIFWKSRLDIPGLQSLNCFEKVLLTTFRGVGFPEDLDWDEHLRSWEGVCGSVSSFRVSCKRSGKMAETSLELARRLGSALQDRQEDRFHWALDLQNPHLEVWLYISLEESFVGLLLLRQLQRRPTYRAATGLHPNVAWAMCSAANIQVGEVVLDPMCGTGMLLTEAPVGAYVVGVDISAEMLTRAAAHLASLGRLGSLLRGDVTCLPLPSGFADVVLCDLPFGRQFGTVEGNKELYPRALRELRRVTKPSGRCVLLTSAENGALLAAAEGWPVVQQAPWNLGNKLPATVFVLGSHACDLSLFASAGRFAHARKQKNPDLDLLCQSIQGKAATVAVLVEPGYERYCYNASSSLGNVGVSAARLKQQSTAGQA</sequence>
<reference evidence="2" key="1">
    <citation type="submission" date="2023-08" db="EMBL/GenBank/DDBJ databases">
        <authorList>
            <person name="Chen Y."/>
            <person name="Shah S."/>
            <person name="Dougan E. K."/>
            <person name="Thang M."/>
            <person name="Chan C."/>
        </authorList>
    </citation>
    <scope>NUCLEOTIDE SEQUENCE</scope>
</reference>
<name>A0AA36J7U0_9DINO</name>
<gene>
    <name evidence="2" type="ORF">EVOR1521_LOCUS24411</name>
</gene>
<dbReference type="InterPro" id="IPR029063">
    <property type="entry name" value="SAM-dependent_MTases_sf"/>
</dbReference>
<accession>A0AA36J7U0</accession>
<dbReference type="EMBL" id="CAUJNA010003405">
    <property type="protein sequence ID" value="CAJ1401223.1"/>
    <property type="molecule type" value="Genomic_DNA"/>
</dbReference>